<evidence type="ECO:0000259" key="5">
    <source>
        <dbReference type="Pfam" id="PF02892"/>
    </source>
</evidence>
<sequence length="109" mass="12884">MIFKVHVLCIINIIIIIIIIFTVIKRKSLRSSPIWKFFSIHGTFVVCKSCGKTLKGVKSTNAESHLACMHSNIFSKFMLERKKWRNYRETKNYYITSIKTSKRKQRKDI</sequence>
<evidence type="ECO:0000256" key="3">
    <source>
        <dbReference type="ARBA" id="ARBA00022833"/>
    </source>
</evidence>
<keyword evidence="8" id="KW-1185">Reference proteome</keyword>
<keyword evidence="1" id="KW-0479">Metal-binding</keyword>
<keyword evidence="4" id="KW-0472">Membrane</keyword>
<dbReference type="KEGG" id="phu:Phum_PHUM417060"/>
<name>E0VSD1_PEDHC</name>
<dbReference type="HOGENOM" id="CLU_2187058_0_0_1"/>
<dbReference type="RefSeq" id="XP_002429025.1">
    <property type="nucleotide sequence ID" value="XM_002428980.1"/>
</dbReference>
<dbReference type="AlphaFoldDB" id="E0VSD1"/>
<dbReference type="GeneID" id="8234402"/>
<evidence type="ECO:0000256" key="2">
    <source>
        <dbReference type="ARBA" id="ARBA00022771"/>
    </source>
</evidence>
<accession>E0VSD1</accession>
<evidence type="ECO:0000313" key="8">
    <source>
        <dbReference type="Proteomes" id="UP000009046"/>
    </source>
</evidence>
<reference evidence="6" key="2">
    <citation type="submission" date="2007-04" db="EMBL/GenBank/DDBJ databases">
        <title>The genome of the human body louse.</title>
        <authorList>
            <consortium name="The Human Body Louse Genome Consortium"/>
            <person name="Kirkness E."/>
            <person name="Walenz B."/>
            <person name="Hass B."/>
            <person name="Bruggner R."/>
            <person name="Strausberg R."/>
        </authorList>
    </citation>
    <scope>NUCLEOTIDE SEQUENCE</scope>
    <source>
        <strain evidence="6">USDA</strain>
    </source>
</reference>
<organism>
    <name type="scientific">Pediculus humanus subsp. corporis</name>
    <name type="common">Body louse</name>
    <dbReference type="NCBI Taxonomy" id="121224"/>
    <lineage>
        <taxon>Eukaryota</taxon>
        <taxon>Metazoa</taxon>
        <taxon>Ecdysozoa</taxon>
        <taxon>Arthropoda</taxon>
        <taxon>Hexapoda</taxon>
        <taxon>Insecta</taxon>
        <taxon>Pterygota</taxon>
        <taxon>Neoptera</taxon>
        <taxon>Paraneoptera</taxon>
        <taxon>Psocodea</taxon>
        <taxon>Troctomorpha</taxon>
        <taxon>Phthiraptera</taxon>
        <taxon>Anoplura</taxon>
        <taxon>Pediculidae</taxon>
        <taxon>Pediculus</taxon>
    </lineage>
</organism>
<reference evidence="7" key="3">
    <citation type="submission" date="2021-02" db="UniProtKB">
        <authorList>
            <consortium name="EnsemblMetazoa"/>
        </authorList>
    </citation>
    <scope>IDENTIFICATION</scope>
    <source>
        <strain evidence="7">USDA</strain>
    </source>
</reference>
<keyword evidence="4" id="KW-0812">Transmembrane</keyword>
<gene>
    <name evidence="7" type="primary">8234402</name>
    <name evidence="6" type="ORF">Phum_PHUM417060</name>
</gene>
<evidence type="ECO:0000313" key="6">
    <source>
        <dbReference type="EMBL" id="EEB16287.1"/>
    </source>
</evidence>
<dbReference type="Pfam" id="PF02892">
    <property type="entry name" value="zf-BED"/>
    <property type="match status" value="1"/>
</dbReference>
<dbReference type="InParanoid" id="E0VSD1"/>
<evidence type="ECO:0000313" key="7">
    <source>
        <dbReference type="EnsemblMetazoa" id="PHUM417060-PA"/>
    </source>
</evidence>
<evidence type="ECO:0000256" key="4">
    <source>
        <dbReference type="SAM" id="Phobius"/>
    </source>
</evidence>
<keyword evidence="2" id="KW-0863">Zinc-finger</keyword>
<dbReference type="SUPFAM" id="SSF57667">
    <property type="entry name" value="beta-beta-alpha zinc fingers"/>
    <property type="match status" value="1"/>
</dbReference>
<dbReference type="GO" id="GO:0003677">
    <property type="term" value="F:DNA binding"/>
    <property type="evidence" value="ECO:0007669"/>
    <property type="project" value="InterPro"/>
</dbReference>
<dbReference type="InterPro" id="IPR036236">
    <property type="entry name" value="Znf_C2H2_sf"/>
</dbReference>
<feature type="transmembrane region" description="Helical" evidence="4">
    <location>
        <begin position="6"/>
        <end position="24"/>
    </location>
</feature>
<dbReference type="VEuPathDB" id="VectorBase:PHUM417060"/>
<dbReference type="GO" id="GO:0008270">
    <property type="term" value="F:zinc ion binding"/>
    <property type="evidence" value="ECO:0007669"/>
    <property type="project" value="UniProtKB-KW"/>
</dbReference>
<keyword evidence="3" id="KW-0862">Zinc</keyword>
<dbReference type="Proteomes" id="UP000009046">
    <property type="component" value="Unassembled WGS sequence"/>
</dbReference>
<feature type="domain" description="BED-type" evidence="5">
    <location>
        <begin position="32"/>
        <end position="71"/>
    </location>
</feature>
<dbReference type="CTD" id="8234402"/>
<dbReference type="EMBL" id="DS235749">
    <property type="protein sequence ID" value="EEB16287.1"/>
    <property type="molecule type" value="Genomic_DNA"/>
</dbReference>
<dbReference type="EnsemblMetazoa" id="PHUM417060-RA">
    <property type="protein sequence ID" value="PHUM417060-PA"/>
    <property type="gene ID" value="PHUM417060"/>
</dbReference>
<dbReference type="InterPro" id="IPR003656">
    <property type="entry name" value="Znf_BED"/>
</dbReference>
<dbReference type="EMBL" id="AAZO01005120">
    <property type="status" value="NOT_ANNOTATED_CDS"/>
    <property type="molecule type" value="Genomic_DNA"/>
</dbReference>
<protein>
    <recommendedName>
        <fullName evidence="5">BED-type domain-containing protein</fullName>
    </recommendedName>
</protein>
<proteinExistence type="predicted"/>
<keyword evidence="4" id="KW-1133">Transmembrane helix</keyword>
<reference evidence="6" key="1">
    <citation type="submission" date="2007-04" db="EMBL/GenBank/DDBJ databases">
        <title>Annotation of Pediculus humanus corporis strain USDA.</title>
        <authorList>
            <person name="Kirkness E."/>
            <person name="Hannick L."/>
            <person name="Hass B."/>
            <person name="Bruggner R."/>
            <person name="Lawson D."/>
            <person name="Bidwell S."/>
            <person name="Joardar V."/>
            <person name="Caler E."/>
            <person name="Walenz B."/>
            <person name="Inman J."/>
            <person name="Schobel S."/>
            <person name="Galinsky K."/>
            <person name="Amedeo P."/>
            <person name="Strausberg R."/>
        </authorList>
    </citation>
    <scope>NUCLEOTIDE SEQUENCE</scope>
    <source>
        <strain evidence="6">USDA</strain>
    </source>
</reference>
<evidence type="ECO:0000256" key="1">
    <source>
        <dbReference type="ARBA" id="ARBA00022723"/>
    </source>
</evidence>